<dbReference type="Proteomes" id="UP000283589">
    <property type="component" value="Unassembled WGS sequence"/>
</dbReference>
<name>A0A412WXZ7_9BACT</name>
<proteinExistence type="predicted"/>
<protein>
    <submittedName>
        <fullName evidence="2">DUF4843 domain-containing protein</fullName>
    </submittedName>
</protein>
<dbReference type="Proteomes" id="UP000654720">
    <property type="component" value="Chromosome"/>
</dbReference>
<dbReference type="PROSITE" id="PS51257">
    <property type="entry name" value="PROKAR_LIPOPROTEIN"/>
    <property type="match status" value="1"/>
</dbReference>
<evidence type="ECO:0000313" key="1">
    <source>
        <dbReference type="EMBL" id="QRO51015.1"/>
    </source>
</evidence>
<sequence>MSKLIYLFAVVYIVFSFVGCDQDIDFPYEGKDRIQFKHFSTVNNKRLYADSVVFSFGLLNDTVRVDTAKIVMQYLGKGSETERTYNVMIVLDSTTAKEGIHYAAFPQEQKFRPGKLTDTLRVVVYRDSLNKSFANPTNECLYLRLQESEDFDLGLRGGISMRLLLNDYLSQPSWWNSHGGLGYFHPKKWRILISFNEDYKKSDCSFDQNNEGRTYARGLDNYLRNVPTYDDETGMRLYLTYMQEVEK</sequence>
<dbReference type="EMBL" id="QRZA01000019">
    <property type="protein sequence ID" value="RGV32577.1"/>
    <property type="molecule type" value="Genomic_DNA"/>
</dbReference>
<keyword evidence="4" id="KW-1185">Reference proteome</keyword>
<evidence type="ECO:0000313" key="2">
    <source>
        <dbReference type="EMBL" id="RGV32577.1"/>
    </source>
</evidence>
<organism evidence="2 3">
    <name type="scientific">Butyricimonas virosa</name>
    <dbReference type="NCBI Taxonomy" id="544645"/>
    <lineage>
        <taxon>Bacteria</taxon>
        <taxon>Pseudomonadati</taxon>
        <taxon>Bacteroidota</taxon>
        <taxon>Bacteroidia</taxon>
        <taxon>Bacteroidales</taxon>
        <taxon>Odoribacteraceae</taxon>
        <taxon>Butyricimonas</taxon>
    </lineage>
</organism>
<dbReference type="AlphaFoldDB" id="A0A412WXZ7"/>
<evidence type="ECO:0000313" key="3">
    <source>
        <dbReference type="Proteomes" id="UP000283589"/>
    </source>
</evidence>
<accession>A0A412WXZ7</accession>
<evidence type="ECO:0000313" key="4">
    <source>
        <dbReference type="Proteomes" id="UP000654720"/>
    </source>
</evidence>
<reference evidence="2 3" key="1">
    <citation type="submission" date="2018-08" db="EMBL/GenBank/DDBJ databases">
        <title>A genome reference for cultivated species of the human gut microbiota.</title>
        <authorList>
            <person name="Zou Y."/>
            <person name="Xue W."/>
            <person name="Luo G."/>
        </authorList>
    </citation>
    <scope>NUCLEOTIDE SEQUENCE [LARGE SCALE GENOMIC DNA]</scope>
    <source>
        <strain evidence="2 3">AF14-49</strain>
    </source>
</reference>
<dbReference type="EMBL" id="CP069450">
    <property type="protein sequence ID" value="QRO51015.1"/>
    <property type="molecule type" value="Genomic_DNA"/>
</dbReference>
<reference evidence="1 4" key="2">
    <citation type="submission" date="2021-02" db="EMBL/GenBank/DDBJ databases">
        <title>FDA dAtabase for Regulatory Grade micrObial Sequences (FDA-ARGOS): Supporting development and validation of Infectious Disease Dx tests.</title>
        <authorList>
            <person name="Carlson P."/>
            <person name="Fischbach M."/>
            <person name="Hastie J."/>
            <person name="Bilen M."/>
            <person name="Cheng A."/>
            <person name="Tallon L."/>
            <person name="Sadzewicz L."/>
            <person name="Zhao X."/>
            <person name="Boylan J."/>
            <person name="Ott S."/>
            <person name="Bowen H."/>
            <person name="Vavikolanu K."/>
            <person name="Mehta A."/>
            <person name="Aluvathingal J."/>
            <person name="Nadendla S."/>
            <person name="Yan Y."/>
            <person name="Sichtig H."/>
        </authorList>
    </citation>
    <scope>NUCLEOTIDE SEQUENCE [LARGE SCALE GENOMIC DNA]</scope>
    <source>
        <strain evidence="1 4">FDAARGOS_1229</strain>
    </source>
</reference>
<dbReference type="RefSeq" id="WP_027200367.1">
    <property type="nucleotide sequence ID" value="NZ_CALBWO010000046.1"/>
</dbReference>
<dbReference type="InterPro" id="IPR032299">
    <property type="entry name" value="DUF4843"/>
</dbReference>
<dbReference type="GeneID" id="93096132"/>
<dbReference type="Pfam" id="PF16132">
    <property type="entry name" value="DUF4843"/>
    <property type="match status" value="1"/>
</dbReference>
<gene>
    <name evidence="2" type="ORF">DWW18_13365</name>
    <name evidence="1" type="ORF">I6J59_05145</name>
</gene>
<dbReference type="STRING" id="1121130.GCA_000519105_01521"/>